<name>W4MFP2_9BACT</name>
<dbReference type="HOGENOM" id="CLU_316794_0_0_7"/>
<evidence type="ECO:0000313" key="2">
    <source>
        <dbReference type="Proteomes" id="UP000019140"/>
    </source>
</evidence>
<dbReference type="InterPro" id="IPR011989">
    <property type="entry name" value="ARM-like"/>
</dbReference>
<dbReference type="EMBL" id="AZHX01000072">
    <property type="protein sequence ID" value="ETX09023.1"/>
    <property type="molecule type" value="Genomic_DNA"/>
</dbReference>
<protein>
    <submittedName>
        <fullName evidence="1">Uncharacterized protein</fullName>
    </submittedName>
</protein>
<accession>W4MFP2</accession>
<dbReference type="Proteomes" id="UP000019140">
    <property type="component" value="Unassembled WGS sequence"/>
</dbReference>
<gene>
    <name evidence="1" type="ORF">ETSY2_01930</name>
</gene>
<organism evidence="1 2">
    <name type="scientific">Candidatus Entotheonella gemina</name>
    <dbReference type="NCBI Taxonomy" id="1429439"/>
    <lineage>
        <taxon>Bacteria</taxon>
        <taxon>Pseudomonadati</taxon>
        <taxon>Nitrospinota/Tectimicrobiota group</taxon>
        <taxon>Candidatus Tectimicrobiota</taxon>
        <taxon>Candidatus Entotheonellia</taxon>
        <taxon>Candidatus Entotheonellales</taxon>
        <taxon>Candidatus Entotheonellaceae</taxon>
        <taxon>Candidatus Entotheonella</taxon>
    </lineage>
</organism>
<dbReference type="Gene3D" id="1.25.10.10">
    <property type="entry name" value="Leucine-rich Repeat Variant"/>
    <property type="match status" value="1"/>
</dbReference>
<proteinExistence type="predicted"/>
<comment type="caution">
    <text evidence="1">The sequence shown here is derived from an EMBL/GenBank/DDBJ whole genome shotgun (WGS) entry which is preliminary data.</text>
</comment>
<sequence>MISDADEMAPTKLQAFVDRYRRGELTRDDYLEHLRRDYHSVHARVRSEALALLDDLPEPERTRELIWFADECQWRETRIAIVRALVKQPLQRGLEFLIHLATDDADLGMCCEAIAALGRSQAPLAARYLATRYQTGPGALKPYIAYALGELLDWTLYRQFIDDLQTARQNEQVLWTQSLALALAELNVDACIDTLIDMLHAQPRSVAVSALLALGKLAQQPDILDAYTTHFVKDFVEWQMFANARQQIELRTRWSIEDDLDKIFDLNTAFHPRLILALNRFSAADVREGLEFFRDDKYRLRLAEVLARLPHPETAVWYDELIMSEDLSDPELTAILTALQHRSDQAFEPLLMQWRDRCLTGSDDALFETWLRTCATTLPNGGNILAASMLGDGVPDLSQARKVIFINELVDYVLSVFGDAPRRRIMADRLEAWLHIETDFPVIGRLLRAMGQIRSSGAKSVWLAKKYLRDQDVLPSALQFFQYGSQEHALEWLLSILPRVQNDRATIAALLRAMAAQPGTIAAKRPELDSCLGQSLQGAHGRDTCLAALMFLTRHPREALFQQVLDLTNTCDRMRIAGIVALKSFKKPQATATLAAWLDDPAESIAGRALDSLTAQPDDEARWAILDFLDRRIDDVEIVDKVVRDLTPPKRSHERFAEQLNKLIAAHPHHPLIDGLMQLRDRIAPLTRANQARHTSTDGTVHEFDHELAIRLNGFARLDEQVKAALRSAELPYLHPDVFHGDVDKSTSIMEYCKAVDLFLERYLGGELLFPKLRDDLTAFQNTVYRAGLNEQHPNPALVVEGLGLQGIAAPEALPLAKMGRLSQLVLNGRLQKTPWRFLDGLRAWSAVLFLFVRAQGRDAPIELPGTTDQAIVELALHLDHLQKLRNPVAHRRTLVAFADIETIRSDVAELFVVLNRLFP</sequence>
<keyword evidence="2" id="KW-1185">Reference proteome</keyword>
<dbReference type="InterPro" id="IPR016024">
    <property type="entry name" value="ARM-type_fold"/>
</dbReference>
<reference evidence="1 2" key="1">
    <citation type="journal article" date="2014" name="Nature">
        <title>An environmental bacterial taxon with a large and distinct metabolic repertoire.</title>
        <authorList>
            <person name="Wilson M.C."/>
            <person name="Mori T."/>
            <person name="Ruckert C."/>
            <person name="Uria A.R."/>
            <person name="Helf M.J."/>
            <person name="Takada K."/>
            <person name="Gernert C."/>
            <person name="Steffens U.A."/>
            <person name="Heycke N."/>
            <person name="Schmitt S."/>
            <person name="Rinke C."/>
            <person name="Helfrich E.J."/>
            <person name="Brachmann A.O."/>
            <person name="Gurgui C."/>
            <person name="Wakimoto T."/>
            <person name="Kracht M."/>
            <person name="Crusemann M."/>
            <person name="Hentschel U."/>
            <person name="Abe I."/>
            <person name="Matsunaga S."/>
            <person name="Kalinowski J."/>
            <person name="Takeyama H."/>
            <person name="Piel J."/>
        </authorList>
    </citation>
    <scope>NUCLEOTIDE SEQUENCE [LARGE SCALE GENOMIC DNA]</scope>
    <source>
        <strain evidence="2">TSY2</strain>
    </source>
</reference>
<dbReference type="AlphaFoldDB" id="W4MFP2"/>
<dbReference type="SUPFAM" id="SSF48371">
    <property type="entry name" value="ARM repeat"/>
    <property type="match status" value="1"/>
</dbReference>
<evidence type="ECO:0000313" key="1">
    <source>
        <dbReference type="EMBL" id="ETX09023.1"/>
    </source>
</evidence>